<keyword evidence="3" id="KW-0238">DNA-binding</keyword>
<dbReference type="GO" id="GO:0003700">
    <property type="term" value="F:DNA-binding transcription factor activity"/>
    <property type="evidence" value="ECO:0007669"/>
    <property type="project" value="TreeGrafter"/>
</dbReference>
<keyword evidence="1" id="KW-0678">Repressor</keyword>
<keyword evidence="7" id="KW-1185">Reference proteome</keyword>
<dbReference type="InterPro" id="IPR001761">
    <property type="entry name" value="Peripla_BP/Lac1_sug-bd_dom"/>
</dbReference>
<dbReference type="CDD" id="cd01392">
    <property type="entry name" value="HTH_LacI"/>
    <property type="match status" value="1"/>
</dbReference>
<dbReference type="PANTHER" id="PTHR30146:SF95">
    <property type="entry name" value="RIBOSE OPERON REPRESSOR"/>
    <property type="match status" value="1"/>
</dbReference>
<dbReference type="PROSITE" id="PS00356">
    <property type="entry name" value="HTH_LACI_1"/>
    <property type="match status" value="1"/>
</dbReference>
<evidence type="ECO:0000256" key="4">
    <source>
        <dbReference type="ARBA" id="ARBA00023163"/>
    </source>
</evidence>
<dbReference type="InterPro" id="IPR010982">
    <property type="entry name" value="Lambda_DNA-bd_dom_sf"/>
</dbReference>
<dbReference type="PRINTS" id="PR00036">
    <property type="entry name" value="HTHLACI"/>
</dbReference>
<dbReference type="SUPFAM" id="SSF47413">
    <property type="entry name" value="lambda repressor-like DNA-binding domains"/>
    <property type="match status" value="1"/>
</dbReference>
<evidence type="ECO:0000256" key="2">
    <source>
        <dbReference type="ARBA" id="ARBA00023015"/>
    </source>
</evidence>
<evidence type="ECO:0000256" key="3">
    <source>
        <dbReference type="ARBA" id="ARBA00023125"/>
    </source>
</evidence>
<dbReference type="PANTHER" id="PTHR30146">
    <property type="entry name" value="LACI-RELATED TRANSCRIPTIONAL REPRESSOR"/>
    <property type="match status" value="1"/>
</dbReference>
<dbReference type="EMBL" id="BAUU01000019">
    <property type="protein sequence ID" value="GAE31368.1"/>
    <property type="molecule type" value="Genomic_DNA"/>
</dbReference>
<dbReference type="GO" id="GO:0000976">
    <property type="term" value="F:transcription cis-regulatory region binding"/>
    <property type="evidence" value="ECO:0007669"/>
    <property type="project" value="TreeGrafter"/>
</dbReference>
<evidence type="ECO:0000256" key="1">
    <source>
        <dbReference type="ARBA" id="ARBA00022491"/>
    </source>
</evidence>
<reference evidence="6" key="1">
    <citation type="journal article" date="2014" name="Genome Announc.">
        <title>Draft Genome Sequences of Three Alkaliphilic Bacillus Strains, Bacillus wakoensis JCM 9140T, Bacillus akibai JCM 9157T, and Bacillus hemicellulosilyticus JCM 9152T.</title>
        <authorList>
            <person name="Yuki M."/>
            <person name="Oshima K."/>
            <person name="Suda W."/>
            <person name="Oshida Y."/>
            <person name="Kitamura K."/>
            <person name="Iida T."/>
            <person name="Hattori M."/>
            <person name="Ohkuma M."/>
        </authorList>
    </citation>
    <scope>NUCLEOTIDE SEQUENCE [LARGE SCALE GENOMIC DNA]</scope>
    <source>
        <strain evidence="6">JCM 9152</strain>
    </source>
</reference>
<comment type="caution">
    <text evidence="6">The sequence shown here is derived from an EMBL/GenBank/DDBJ whole genome shotgun (WGS) entry which is preliminary data.</text>
</comment>
<proteinExistence type="predicted"/>
<dbReference type="InterPro" id="IPR028082">
    <property type="entry name" value="Peripla_BP_I"/>
</dbReference>
<dbReference type="Gene3D" id="3.40.50.2300">
    <property type="match status" value="2"/>
</dbReference>
<dbReference type="SUPFAM" id="SSF53822">
    <property type="entry name" value="Periplasmic binding protein-like I"/>
    <property type="match status" value="1"/>
</dbReference>
<dbReference type="Gene3D" id="1.10.260.40">
    <property type="entry name" value="lambda repressor-like DNA-binding domains"/>
    <property type="match status" value="1"/>
</dbReference>
<dbReference type="OrthoDB" id="9796186at2"/>
<dbReference type="Pfam" id="PF00532">
    <property type="entry name" value="Peripla_BP_1"/>
    <property type="match status" value="1"/>
</dbReference>
<dbReference type="Proteomes" id="UP000018895">
    <property type="component" value="Unassembled WGS sequence"/>
</dbReference>
<dbReference type="Pfam" id="PF00356">
    <property type="entry name" value="LacI"/>
    <property type="match status" value="1"/>
</dbReference>
<evidence type="ECO:0000313" key="7">
    <source>
        <dbReference type="Proteomes" id="UP000018895"/>
    </source>
</evidence>
<dbReference type="AlphaFoldDB" id="W4QIA2"/>
<keyword evidence="2" id="KW-0805">Transcription regulation</keyword>
<sequence length="328" mass="36474">MTTIKDVAKYAEVSVATVSRVLNKKGYVSKDAEVAVLKAIKDLNYKPNSVARSLYHKTSKMIGLLIPDISNPFFPELARAVEDVALTYGYTVVICNTDEDKRKEQQYVDALKQKYIDGLILSTNQLSIDDYKSLHVPLVALDRSISDSVPIVTANNFIGAQQATEYLIDNGSTFLAHLRGPVGVKTADQRYKGFKEVVEKKGIAHVVVESEFNIHHAKKTALDLFERYPSIDAIFASSDIMAAGVMKAAKQMGKEVPTDVQLIGFDGIPLGEMLTPSLSTVIQPIYDMGAISTRLLIKQIEKQPLETLHYELETELNIRETTRSEQYE</sequence>
<dbReference type="STRING" id="1236971.JCM9152_2833"/>
<dbReference type="PROSITE" id="PS50932">
    <property type="entry name" value="HTH_LACI_2"/>
    <property type="match status" value="1"/>
</dbReference>
<feature type="domain" description="HTH lacI-type" evidence="5">
    <location>
        <begin position="2"/>
        <end position="56"/>
    </location>
</feature>
<dbReference type="InterPro" id="IPR000843">
    <property type="entry name" value="HTH_LacI"/>
</dbReference>
<dbReference type="RefSeq" id="WP_035344902.1">
    <property type="nucleotide sequence ID" value="NZ_BAUU01000019.1"/>
</dbReference>
<name>W4QIA2_9BACI</name>
<accession>W4QIA2</accession>
<evidence type="ECO:0000313" key="6">
    <source>
        <dbReference type="EMBL" id="GAE31368.1"/>
    </source>
</evidence>
<keyword evidence="4" id="KW-0804">Transcription</keyword>
<dbReference type="CDD" id="cd06291">
    <property type="entry name" value="PBP1_Qymf-like"/>
    <property type="match status" value="1"/>
</dbReference>
<dbReference type="SMART" id="SM00354">
    <property type="entry name" value="HTH_LACI"/>
    <property type="match status" value="1"/>
</dbReference>
<organism evidence="6 7">
    <name type="scientific">Halalkalibacter hemicellulosilyticusJCM 9152</name>
    <dbReference type="NCBI Taxonomy" id="1236971"/>
    <lineage>
        <taxon>Bacteria</taxon>
        <taxon>Bacillati</taxon>
        <taxon>Bacillota</taxon>
        <taxon>Bacilli</taxon>
        <taxon>Bacillales</taxon>
        <taxon>Bacillaceae</taxon>
        <taxon>Halalkalibacter</taxon>
    </lineage>
</organism>
<evidence type="ECO:0000259" key="5">
    <source>
        <dbReference type="PROSITE" id="PS50932"/>
    </source>
</evidence>
<protein>
    <submittedName>
        <fullName evidence="6">Ribose operon repressor</fullName>
    </submittedName>
</protein>
<gene>
    <name evidence="6" type="ORF">JCM9152_2833</name>
</gene>